<organism evidence="1">
    <name type="scientific">uncultured marine bacterium MedDCM-OCT-S08-C235</name>
    <dbReference type="NCBI Taxonomy" id="743074"/>
    <lineage>
        <taxon>Bacteria</taxon>
        <taxon>environmental samples</taxon>
    </lineage>
</organism>
<proteinExistence type="predicted"/>
<reference evidence="1" key="1">
    <citation type="journal article" date="2010" name="ISME J.">
        <title>Metagenome of the Mediterranean deep chlorophyll maximum studied by direct and fosmid library 454 pyrosequencing.</title>
        <authorList>
            <person name="Ghai R."/>
            <person name="Martin-Cuadrado A.B."/>
            <person name="Molto A.G."/>
            <person name="Heredia I.G."/>
            <person name="Cabrera R."/>
            <person name="Martin J."/>
            <person name="Verdu M."/>
            <person name="Deschamps P."/>
            <person name="Moreira D."/>
            <person name="Lopez-Garcia P."/>
            <person name="Mira A."/>
            <person name="Rodriguez-Valera F."/>
        </authorList>
    </citation>
    <scope>NUCLEOTIDE SEQUENCE</scope>
</reference>
<dbReference type="EMBL" id="GU943005">
    <property type="protein sequence ID" value="ADD93932.1"/>
    <property type="molecule type" value="Genomic_DNA"/>
</dbReference>
<sequence>MVVAQSSAGALGRKTDELITTALDGTSNLSGNSDSDGLTLAKINGVFGSMGEGDIPDDGDRYFVVSPDGWIDLLAINAFADADFIGPDELPYKGGMVAKRWLGFLWMTHSGLPVTGGRRQCFAYHRSGVGVAMGADVTTEINYIPERVSNLITAYMSLGVVLIDDNAVFEVQITE</sequence>
<accession>D6PDY1</accession>
<evidence type="ECO:0000313" key="1">
    <source>
        <dbReference type="EMBL" id="ADD93932.1"/>
    </source>
</evidence>
<dbReference type="Pfam" id="PF19821">
    <property type="entry name" value="Phage_capsid_2"/>
    <property type="match status" value="1"/>
</dbReference>
<dbReference type="InterPro" id="IPR045565">
    <property type="entry name" value="Phage_capsid_2"/>
</dbReference>
<name>D6PDY1_9BACT</name>
<dbReference type="AlphaFoldDB" id="D6PDY1"/>
<protein>
    <submittedName>
        <fullName evidence="1">Uncharacterized protein</fullName>
    </submittedName>
</protein>